<evidence type="ECO:0000256" key="1">
    <source>
        <dbReference type="ARBA" id="ARBA00004418"/>
    </source>
</evidence>
<accession>A0A3C1KP99</accession>
<dbReference type="GO" id="GO:0045152">
    <property type="term" value="F:antisigma factor binding"/>
    <property type="evidence" value="ECO:0007669"/>
    <property type="project" value="TreeGrafter"/>
</dbReference>
<dbReference type="InterPro" id="IPR033436">
    <property type="entry name" value="MucB/RseB_C"/>
</dbReference>
<sequence length="301" mass="32786">MLWAGGVAAQGAVCNEADAEALQWLARMAKSRSEVAYHGVVTLQRGDDMQVVQVARSLADGYSSEHLTRLTGQGAQVVRPHHPLNCTHPGEQLLTLGDRVDAGDCGLASYYRFKVSPGERIAGRQSVKLEIQPRDMYRYGFLLELDQDTALMLRASTLGRGDKTLERFQFADLSYGEPLAPRPGMDTVHPAAHPHPDYPATGARLSVPWNVSWLPSGFTATDAADPEGPRRTFTDGLAVFSVFLEQLPRELRPGEGLARLGSSLSYTRGMHLADQPVLVTVIGEVPVNTARMVADSIRVAR</sequence>
<protein>
    <submittedName>
        <fullName evidence="7">Negative regulator for alginate biosynthesis</fullName>
    </submittedName>
</protein>
<gene>
    <name evidence="7" type="ORF">DCP75_12015</name>
</gene>
<comment type="caution">
    <text evidence="7">The sequence shown here is derived from an EMBL/GenBank/DDBJ whole genome shotgun (WGS) entry which is preliminary data.</text>
</comment>
<dbReference type="STRING" id="1121937.GCA_000423125_00328"/>
<evidence type="ECO:0000259" key="5">
    <source>
        <dbReference type="Pfam" id="PF03888"/>
    </source>
</evidence>
<dbReference type="Proteomes" id="UP000259273">
    <property type="component" value="Unassembled WGS sequence"/>
</dbReference>
<dbReference type="CDD" id="cd16327">
    <property type="entry name" value="RseB"/>
    <property type="match status" value="1"/>
</dbReference>
<keyword evidence="3" id="KW-0732">Signal</keyword>
<dbReference type="PANTHER" id="PTHR38782:SF1">
    <property type="entry name" value="SIGMA-E FACTOR REGULATORY PROTEIN RSEB"/>
    <property type="match status" value="1"/>
</dbReference>
<dbReference type="Pfam" id="PF17188">
    <property type="entry name" value="MucB_RseB_C"/>
    <property type="match status" value="1"/>
</dbReference>
<dbReference type="InterPro" id="IPR033434">
    <property type="entry name" value="MucB/RseB_N"/>
</dbReference>
<feature type="domain" description="MucB/RseB N-terminal" evidence="5">
    <location>
        <begin position="21"/>
        <end position="180"/>
    </location>
</feature>
<dbReference type="PANTHER" id="PTHR38782">
    <property type="match status" value="1"/>
</dbReference>
<name>A0A3C1KP99_9GAMM</name>
<comment type="subcellular location">
    <subcellularLocation>
        <location evidence="1">Periplasm</location>
    </subcellularLocation>
</comment>
<evidence type="ECO:0000256" key="2">
    <source>
        <dbReference type="ARBA" id="ARBA00008150"/>
    </source>
</evidence>
<dbReference type="GO" id="GO:0030288">
    <property type="term" value="C:outer membrane-bounded periplasmic space"/>
    <property type="evidence" value="ECO:0007669"/>
    <property type="project" value="TreeGrafter"/>
</dbReference>
<dbReference type="EMBL" id="DMND01000163">
    <property type="protein sequence ID" value="HAN28421.1"/>
    <property type="molecule type" value="Genomic_DNA"/>
</dbReference>
<dbReference type="InterPro" id="IPR038484">
    <property type="entry name" value="MucB/RseB_C_sf"/>
</dbReference>
<evidence type="ECO:0000313" key="8">
    <source>
        <dbReference type="Proteomes" id="UP000259273"/>
    </source>
</evidence>
<keyword evidence="4" id="KW-0574">Periplasm</keyword>
<dbReference type="Pfam" id="PF03888">
    <property type="entry name" value="MucB_RseB"/>
    <property type="match status" value="1"/>
</dbReference>
<feature type="domain" description="MucB/RseB C-terminal" evidence="6">
    <location>
        <begin position="208"/>
        <end position="298"/>
    </location>
</feature>
<dbReference type="Gene3D" id="2.50.20.10">
    <property type="entry name" value="Lipoprotein localisation LolA/LolB/LppX"/>
    <property type="match status" value="1"/>
</dbReference>
<dbReference type="Gene3D" id="3.30.200.100">
    <property type="entry name" value="MucB/RseB, C-terminal domain"/>
    <property type="match status" value="1"/>
</dbReference>
<dbReference type="PIRSF" id="PIRSF005427">
    <property type="entry name" value="RseB"/>
    <property type="match status" value="1"/>
</dbReference>
<organism evidence="7 8">
    <name type="scientific">Haliea salexigens</name>
    <dbReference type="NCBI Taxonomy" id="287487"/>
    <lineage>
        <taxon>Bacteria</taxon>
        <taxon>Pseudomonadati</taxon>
        <taxon>Pseudomonadota</taxon>
        <taxon>Gammaproteobacteria</taxon>
        <taxon>Cellvibrionales</taxon>
        <taxon>Halieaceae</taxon>
        <taxon>Haliea</taxon>
    </lineage>
</organism>
<evidence type="ECO:0000259" key="6">
    <source>
        <dbReference type="Pfam" id="PF17188"/>
    </source>
</evidence>
<evidence type="ECO:0000256" key="4">
    <source>
        <dbReference type="ARBA" id="ARBA00022764"/>
    </source>
</evidence>
<dbReference type="GO" id="GO:0032885">
    <property type="term" value="P:regulation of polysaccharide biosynthetic process"/>
    <property type="evidence" value="ECO:0007669"/>
    <property type="project" value="TreeGrafter"/>
</dbReference>
<proteinExistence type="inferred from homology"/>
<evidence type="ECO:0000256" key="3">
    <source>
        <dbReference type="ARBA" id="ARBA00022729"/>
    </source>
</evidence>
<evidence type="ECO:0000313" key="7">
    <source>
        <dbReference type="EMBL" id="HAN28421.1"/>
    </source>
</evidence>
<dbReference type="InterPro" id="IPR005588">
    <property type="entry name" value="MucB_RseB"/>
</dbReference>
<reference evidence="7 8" key="1">
    <citation type="journal article" date="2018" name="Nat. Biotechnol.">
        <title>A standardized bacterial taxonomy based on genome phylogeny substantially revises the tree of life.</title>
        <authorList>
            <person name="Parks D.H."/>
            <person name="Chuvochina M."/>
            <person name="Waite D.W."/>
            <person name="Rinke C."/>
            <person name="Skarshewski A."/>
            <person name="Chaumeil P.A."/>
            <person name="Hugenholtz P."/>
        </authorList>
    </citation>
    <scope>NUCLEOTIDE SEQUENCE [LARGE SCALE GENOMIC DNA]</scope>
    <source>
        <strain evidence="7">UBA9158</strain>
    </source>
</reference>
<dbReference type="AlphaFoldDB" id="A0A3C1KP99"/>
<comment type="similarity">
    <text evidence="2">Belongs to the RseB family.</text>
</comment>